<dbReference type="AlphaFoldDB" id="A0A4P6FEJ8"/>
<evidence type="ECO:0000313" key="3">
    <source>
        <dbReference type="EMBL" id="QAY74690.1"/>
    </source>
</evidence>
<proteinExistence type="inferred from homology"/>
<dbReference type="PROSITE" id="PS00455">
    <property type="entry name" value="AMP_BINDING"/>
    <property type="match status" value="1"/>
</dbReference>
<protein>
    <submittedName>
        <fullName evidence="3">Fatty acyl-AMP ligase</fullName>
    </submittedName>
</protein>
<evidence type="ECO:0000256" key="1">
    <source>
        <dbReference type="ARBA" id="ARBA00006432"/>
    </source>
</evidence>
<keyword evidence="4" id="KW-1185">Reference proteome</keyword>
<dbReference type="InterPro" id="IPR020845">
    <property type="entry name" value="AMP-binding_CS"/>
</dbReference>
<organism evidence="3 4">
    <name type="scientific">Agromyces protaetiae</name>
    <dbReference type="NCBI Taxonomy" id="2509455"/>
    <lineage>
        <taxon>Bacteria</taxon>
        <taxon>Bacillati</taxon>
        <taxon>Actinomycetota</taxon>
        <taxon>Actinomycetes</taxon>
        <taxon>Micrococcales</taxon>
        <taxon>Microbacteriaceae</taxon>
        <taxon>Agromyces</taxon>
    </lineage>
</organism>
<dbReference type="Gene3D" id="3.30.300.30">
    <property type="match status" value="1"/>
</dbReference>
<dbReference type="Pfam" id="PF00501">
    <property type="entry name" value="AMP-binding"/>
    <property type="match status" value="1"/>
</dbReference>
<dbReference type="InterPro" id="IPR042099">
    <property type="entry name" value="ANL_N_sf"/>
</dbReference>
<keyword evidence="3" id="KW-0436">Ligase</keyword>
<accession>A0A4P6FEJ8</accession>
<dbReference type="GO" id="GO:0016874">
    <property type="term" value="F:ligase activity"/>
    <property type="evidence" value="ECO:0007669"/>
    <property type="project" value="UniProtKB-KW"/>
</dbReference>
<dbReference type="GO" id="GO:0006633">
    <property type="term" value="P:fatty acid biosynthetic process"/>
    <property type="evidence" value="ECO:0007669"/>
    <property type="project" value="TreeGrafter"/>
</dbReference>
<dbReference type="Gene3D" id="3.40.50.12780">
    <property type="entry name" value="N-terminal domain of ligase-like"/>
    <property type="match status" value="1"/>
</dbReference>
<gene>
    <name evidence="3" type="ORF">ET445_16465</name>
</gene>
<feature type="domain" description="AMP-dependent synthetase/ligase" evidence="2">
    <location>
        <begin position="19"/>
        <end position="412"/>
    </location>
</feature>
<comment type="similarity">
    <text evidence="1">Belongs to the ATP-dependent AMP-binding enzyme family.</text>
</comment>
<sequence>MRLDGTMSDEAPDLFEALQRTAAKWGNDRGIRWFDSPDHSDYIGFADLEREARTIGASIQAAGFGIGTTAVIAVGSGLDWPGAVFGAMAAGVTFMPAPVSGYGSAEYLTEGVAAIARSGDAGLLIVDRGTLERLDGLSALGVPVLLIEDLRAGDPDAWVDPGLTPDDIAYLLFTSGSTGDPKGVIATHGMIVRTSTANKEAFNFTDDSVMVGWAPMHHIMGLLSQVIVPAVNGTHSVTMPTEQFQKRPLGWLQLISTYRGTYSAAGNFAFDLVTRLVTDEQIADLDLRSLKGLFCGSEPIRPETMRAFIDKFAPAGITDKVVSTSYGMTETGMITGKFPEDDLVIRRFDREALESGRLVPSDGEGSVEWVSCGRPDAYTTVQLVDPDTLLPVEDGVVGEVWANSPVISPGYFRRPDATAETFGLKLPGDDLPYMRTGDLAARLDGQLFVTGRLKEMLIIRGRNIYPMDIEAAAREVSPAVGIGAVFELTDHDMGVGIVAELDAEALAASGETVDELAERLRKELAAKFSLPYLAVAFVEPGRLPRTGTGKVRRTPTRRQLGDGTLATVHTLGFAMA</sequence>
<dbReference type="KEGG" id="agf:ET445_16465"/>
<dbReference type="OrthoDB" id="3671040at2"/>
<dbReference type="PANTHER" id="PTHR22754:SF32">
    <property type="entry name" value="DISCO-INTERACTING PROTEIN 2"/>
    <property type="match status" value="1"/>
</dbReference>
<dbReference type="PANTHER" id="PTHR22754">
    <property type="entry name" value="DISCO-INTERACTING PROTEIN 2 DIP2 -RELATED"/>
    <property type="match status" value="1"/>
</dbReference>
<dbReference type="GO" id="GO:0070566">
    <property type="term" value="F:adenylyltransferase activity"/>
    <property type="evidence" value="ECO:0007669"/>
    <property type="project" value="TreeGrafter"/>
</dbReference>
<evidence type="ECO:0000313" key="4">
    <source>
        <dbReference type="Proteomes" id="UP000291259"/>
    </source>
</evidence>
<reference evidence="3 4" key="1">
    <citation type="submission" date="2019-01" db="EMBL/GenBank/DDBJ databases">
        <title>Genome sequencing of strain FW100M-8.</title>
        <authorList>
            <person name="Heo J."/>
            <person name="Kim S.-J."/>
            <person name="Kim J.-S."/>
            <person name="Hong S.-B."/>
            <person name="Kwon S.-W."/>
        </authorList>
    </citation>
    <scope>NUCLEOTIDE SEQUENCE [LARGE SCALE GENOMIC DNA]</scope>
    <source>
        <strain evidence="3 4">FW100M-8</strain>
    </source>
</reference>
<evidence type="ECO:0000259" key="2">
    <source>
        <dbReference type="Pfam" id="PF00501"/>
    </source>
</evidence>
<name>A0A4P6FEJ8_9MICO</name>
<dbReference type="SUPFAM" id="SSF56801">
    <property type="entry name" value="Acetyl-CoA synthetase-like"/>
    <property type="match status" value="1"/>
</dbReference>
<dbReference type="InterPro" id="IPR000873">
    <property type="entry name" value="AMP-dep_synth/lig_dom"/>
</dbReference>
<dbReference type="InterPro" id="IPR045851">
    <property type="entry name" value="AMP-bd_C_sf"/>
</dbReference>
<dbReference type="Proteomes" id="UP000291259">
    <property type="component" value="Chromosome"/>
</dbReference>
<dbReference type="GO" id="GO:0005886">
    <property type="term" value="C:plasma membrane"/>
    <property type="evidence" value="ECO:0007669"/>
    <property type="project" value="TreeGrafter"/>
</dbReference>
<dbReference type="EMBL" id="CP035491">
    <property type="protein sequence ID" value="QAY74690.1"/>
    <property type="molecule type" value="Genomic_DNA"/>
</dbReference>